<keyword evidence="2" id="KW-1185">Reference proteome</keyword>
<dbReference type="AlphaFoldDB" id="A0A427XXS1"/>
<accession>A0A427XXS1</accession>
<dbReference type="OrthoDB" id="2584995at2759"/>
<evidence type="ECO:0000313" key="1">
    <source>
        <dbReference type="EMBL" id="RSH83611.1"/>
    </source>
</evidence>
<dbReference type="Proteomes" id="UP000279259">
    <property type="component" value="Unassembled WGS sequence"/>
</dbReference>
<protein>
    <submittedName>
        <fullName evidence="1">Uncharacterized protein</fullName>
    </submittedName>
</protein>
<proteinExistence type="predicted"/>
<dbReference type="EMBL" id="RSCD01000024">
    <property type="protein sequence ID" value="RSH83611.1"/>
    <property type="molecule type" value="Genomic_DNA"/>
</dbReference>
<sequence length="299" mass="33131">MNVQTIPLLSSLHATRLPETFLSAVLLQLELVLRLLANRVFPGRIIPAIFPAPIVRQSPPASPDPSRLHIRHTHLILRQSSHATKLFSLYDFSILSAYFYLLDDDNFAGTDTLTTAPPHLLARTKALYDELNMAYGTSNAQYTFALRRRFIDNRSQYRELKGLNFDLDSLCVNVLLHGLPDRFQAFVDTVWTATSTPTIDSVCDSILRINAGQQTRDLPGNDTIHALAAQMKRTRFSGPGNGSRPSGPSTTNPCRVINSYMHWENDCPHREGANKGECTGAVATMAAAVLDYDSEASAF</sequence>
<evidence type="ECO:0000313" key="2">
    <source>
        <dbReference type="Proteomes" id="UP000279259"/>
    </source>
</evidence>
<organism evidence="1 2">
    <name type="scientific">Saitozyma podzolica</name>
    <dbReference type="NCBI Taxonomy" id="1890683"/>
    <lineage>
        <taxon>Eukaryota</taxon>
        <taxon>Fungi</taxon>
        <taxon>Dikarya</taxon>
        <taxon>Basidiomycota</taxon>
        <taxon>Agaricomycotina</taxon>
        <taxon>Tremellomycetes</taxon>
        <taxon>Tremellales</taxon>
        <taxon>Trimorphomycetaceae</taxon>
        <taxon>Saitozyma</taxon>
    </lineage>
</organism>
<reference evidence="1 2" key="1">
    <citation type="submission" date="2018-11" db="EMBL/GenBank/DDBJ databases">
        <title>Genome sequence of Saitozyma podzolica DSM 27192.</title>
        <authorList>
            <person name="Aliyu H."/>
            <person name="Gorte O."/>
            <person name="Ochsenreither K."/>
        </authorList>
    </citation>
    <scope>NUCLEOTIDE SEQUENCE [LARGE SCALE GENOMIC DNA]</scope>
    <source>
        <strain evidence="1 2">DSM 27192</strain>
    </source>
</reference>
<comment type="caution">
    <text evidence="1">The sequence shown here is derived from an EMBL/GenBank/DDBJ whole genome shotgun (WGS) entry which is preliminary data.</text>
</comment>
<gene>
    <name evidence="1" type="ORF">EHS25_005515</name>
</gene>
<name>A0A427XXS1_9TREE</name>